<keyword evidence="2" id="KW-1185">Reference proteome</keyword>
<dbReference type="EMBL" id="KR014248">
    <property type="protein sequence ID" value="AKC04838.1"/>
    <property type="molecule type" value="Genomic_DNA"/>
</dbReference>
<name>A0A0E3XD17_9CAUD</name>
<dbReference type="OrthoDB" id="15320at10239"/>
<evidence type="ECO:0000313" key="1">
    <source>
        <dbReference type="EMBL" id="AKC04838.1"/>
    </source>
</evidence>
<proteinExistence type="predicted"/>
<gene>
    <name evidence="1" type="ORF">AYO145A_010</name>
</gene>
<dbReference type="GeneID" id="26627894"/>
<dbReference type="RefSeq" id="YP_009200749.1">
    <property type="nucleotide sequence ID" value="NC_028825.1"/>
</dbReference>
<dbReference type="KEGG" id="vg:26627894"/>
<reference evidence="1 2" key="1">
    <citation type="journal article" date="2015" name="Genome Announc.">
        <title>Complete Genome Sequence of Escherichia coli O145:NM Bacteriophage vB_EcoM_AYO145A, a New Member of O1-Like Phages.</title>
        <authorList>
            <person name="Wang J."/>
            <person name="Niu Y.D."/>
            <person name="Chen J."/>
            <person name="McAllister T.A."/>
            <person name="Stanford K."/>
        </authorList>
    </citation>
    <scope>NUCLEOTIDE SEQUENCE [LARGE SCALE GENOMIC DNA]</scope>
</reference>
<dbReference type="Proteomes" id="UP000033338">
    <property type="component" value="Segment"/>
</dbReference>
<evidence type="ECO:0000313" key="2">
    <source>
        <dbReference type="Proteomes" id="UP000033338"/>
    </source>
</evidence>
<protein>
    <submittedName>
        <fullName evidence="1">Uncharacterized protein</fullName>
    </submittedName>
</protein>
<sequence length="134" mass="15752">MGDCADDADRWAELQDLRAEFRDILVRSSKTNVEYTQKDFPKVPLYVIHQNNLMNSGLSLQQRMEICLARYYINVDAKVGELIKCPCCNLEFKKKTYQQKFCGVKKRGRSNCKDFFFNFTDLKRNNRAKFFIVG</sequence>
<accession>A0A0E3XD17</accession>
<organism evidence="1 2">
    <name type="scientific">Escherichia phage vB_EcoM_AYO145A</name>
    <dbReference type="NCBI Taxonomy" id="1636202"/>
    <lineage>
        <taxon>Viruses</taxon>
        <taxon>Duplodnaviria</taxon>
        <taxon>Heunggongvirae</taxon>
        <taxon>Uroviricota</taxon>
        <taxon>Caudoviricetes</taxon>
        <taxon>Andersonviridae</taxon>
        <taxon>Ounavirinae</taxon>
        <taxon>Felixounavirus</taxon>
        <taxon>Felixounavirus AYO145A</taxon>
    </lineage>
</organism>